<dbReference type="RefSeq" id="WP_346135315.1">
    <property type="nucleotide sequence ID" value="NZ_BAABBE010000031.1"/>
</dbReference>
<comment type="caution">
    <text evidence="2">The sequence shown here is derived from an EMBL/GenBank/DDBJ whole genome shotgun (WGS) entry which is preliminary data.</text>
</comment>
<name>A0ABP7C531_9PSEU</name>
<keyword evidence="3" id="KW-1185">Reference proteome</keyword>
<feature type="coiled-coil region" evidence="1">
    <location>
        <begin position="415"/>
        <end position="473"/>
    </location>
</feature>
<keyword evidence="1" id="KW-0175">Coiled coil</keyword>
<evidence type="ECO:0000313" key="3">
    <source>
        <dbReference type="Proteomes" id="UP001500711"/>
    </source>
</evidence>
<dbReference type="Proteomes" id="UP001500711">
    <property type="component" value="Unassembled WGS sequence"/>
</dbReference>
<feature type="coiled-coil region" evidence="1">
    <location>
        <begin position="886"/>
        <end position="948"/>
    </location>
</feature>
<dbReference type="SUPFAM" id="SSF52540">
    <property type="entry name" value="P-loop containing nucleoside triphosphate hydrolases"/>
    <property type="match status" value="1"/>
</dbReference>
<protein>
    <submittedName>
        <fullName evidence="2">TIGR02680 family protein</fullName>
    </submittedName>
</protein>
<evidence type="ECO:0000313" key="2">
    <source>
        <dbReference type="EMBL" id="GAA3676710.1"/>
    </source>
</evidence>
<dbReference type="Gene3D" id="3.40.50.300">
    <property type="entry name" value="P-loop containing nucleotide triphosphate hydrolases"/>
    <property type="match status" value="1"/>
</dbReference>
<gene>
    <name evidence="2" type="ORF">GCM10022267_74500</name>
</gene>
<dbReference type="NCBIfam" id="TIGR02680">
    <property type="entry name" value="TIGR02680 family protein"/>
    <property type="match status" value="1"/>
</dbReference>
<dbReference type="InterPro" id="IPR027417">
    <property type="entry name" value="P-loop_NTPase"/>
</dbReference>
<organism evidence="2 3">
    <name type="scientific">Lentzea roselyniae</name>
    <dbReference type="NCBI Taxonomy" id="531940"/>
    <lineage>
        <taxon>Bacteria</taxon>
        <taxon>Bacillati</taxon>
        <taxon>Actinomycetota</taxon>
        <taxon>Actinomycetes</taxon>
        <taxon>Pseudonocardiales</taxon>
        <taxon>Pseudonocardiaceae</taxon>
        <taxon>Lentzea</taxon>
    </lineage>
</organism>
<accession>A0ABP7C531</accession>
<dbReference type="EMBL" id="BAABBE010000031">
    <property type="protein sequence ID" value="GAA3676710.1"/>
    <property type="molecule type" value="Genomic_DNA"/>
</dbReference>
<sequence length="1314" mass="144074">MLPVPSRDRWQPLRAGLVDLFYYDQEEFRFRDGRLLLRGNNGTGKSKVLALMLPFLMDGELAPHRVEPDADPKKRMEWNLLLGGAHPHPERLGYTWLEFGRHCDDGGTEYRTIGCGLKAVAGRGIARHWFFVTSQRIGMELSLVDATSTALTRDRLADALGEHGTVYDKTRDYRRAVDEALFGLGEQRYAALVDLLINLRAPQLSKRPNEKALSNALTEALPPLDQAIVADVAEAFRSLEEDRDALAAMTEARDAAESFLGHYQRYARVASRRRAAEPRNAQSRYEHVNRELNAAEESHRQATENLEAADRELSELDQHAARLRAREDALRTSPEMRDANELARVAQEARRLSGEAERLATESAASARAVDYRSRLATEAESALTDAANALESSRTTAADAARAALLDESVLSGQAEAEQAAERQERAVRHVETLISAADQAHTKVREARGRADELNAEAAETAERHADAATEVEQQGSGLVAATQRHFATAVELHAEVPPELQVWVETLDGPNPAKTAVDAAGHQANTALAQEEAELRARESAATRRAADLTAEITKLEAGEDSVPPVPYTRGADRTGRPGAPLWQLIDFADRLTADQQAGLEAALEASGLLDAWVTEDGDLLSRDTEDVFLRAAKPQPVNLTSVLHAEAPVDAVLATIGLGVGNGPNWIDATGRFRIGVLEGAWRKQSATFIGRSAREAARLALLTTKRAELAAVQEELAGIAAEFEVLRNRRVVLAAEIANCPDDTALRAAHTTSHAIAAEQRRLAVRLHDAGGRRTEAEQTWEAARQRLAEEAAEVGLPQSSPELREVSEALARYRIAIAALWPAIRRHRDAIRYADRTREELATAAEDHAGRVEQAAEAAMTAEAATERHETLQATVGAAVAELQRRLVEVADEAQQCAATRKTADVRRTTALTNQGKAQGRREELATQLEEATAHRAEATEALRRFATTGLLRVALPDLPVPDPSAAWAPDPTVRLARQIDRDLTDQPDDDQTWERVQRRVNDELKSLTDTLSRHGNTASARLLDDGIVVDVVFQGRTTGTPELAEALRAEVADRGRILDEREREILENHLVNEVASTLQELISAAETQVARMNAELSDRPTSTGMRLRLQWQPAQDAPTGLAAARDRLLRQTSDAWSEDDRSAVGEFLQAEIANVRSRNTAGTWLEHLTEALDYRKWHRFVIQRHQNGQWRTAIGPASGGERVLTASVPLFAAASAHYASAGNPHAPRLVTLDEAFAGVDDDSRAKCMGLLAAFDLDVVMTSEREWGCYPGVPGLAIAQLSRTDDIAAVLVTPWEWNGHRRVRVTAE</sequence>
<feature type="coiled-coil region" evidence="1">
    <location>
        <begin position="285"/>
        <end position="362"/>
    </location>
</feature>
<evidence type="ECO:0000256" key="1">
    <source>
        <dbReference type="SAM" id="Coils"/>
    </source>
</evidence>
<dbReference type="InterPro" id="IPR013496">
    <property type="entry name" value="CHP02680"/>
</dbReference>
<proteinExistence type="predicted"/>
<dbReference type="Pfam" id="PF13558">
    <property type="entry name" value="SbcC_Walker_B"/>
    <property type="match status" value="1"/>
</dbReference>
<reference evidence="3" key="1">
    <citation type="journal article" date="2019" name="Int. J. Syst. Evol. Microbiol.">
        <title>The Global Catalogue of Microorganisms (GCM) 10K type strain sequencing project: providing services to taxonomists for standard genome sequencing and annotation.</title>
        <authorList>
            <consortium name="The Broad Institute Genomics Platform"/>
            <consortium name="The Broad Institute Genome Sequencing Center for Infectious Disease"/>
            <person name="Wu L."/>
            <person name="Ma J."/>
        </authorList>
    </citation>
    <scope>NUCLEOTIDE SEQUENCE [LARGE SCALE GENOMIC DNA]</scope>
    <source>
        <strain evidence="3">JCM 17494</strain>
    </source>
</reference>